<keyword evidence="3" id="KW-1185">Reference proteome</keyword>
<evidence type="ECO:0000313" key="3">
    <source>
        <dbReference type="Proteomes" id="UP000306628"/>
    </source>
</evidence>
<keyword evidence="1" id="KW-0732">Signal</keyword>
<organism evidence="2 3">
    <name type="scientific">Nonomuraea zeae</name>
    <dbReference type="NCBI Taxonomy" id="1642303"/>
    <lineage>
        <taxon>Bacteria</taxon>
        <taxon>Bacillati</taxon>
        <taxon>Actinomycetota</taxon>
        <taxon>Actinomycetes</taxon>
        <taxon>Streptosporangiales</taxon>
        <taxon>Streptosporangiaceae</taxon>
        <taxon>Nonomuraea</taxon>
    </lineage>
</organism>
<gene>
    <name evidence="2" type="ORF">ETD85_09460</name>
</gene>
<name>A0A5S4GVH5_9ACTN</name>
<evidence type="ECO:0008006" key="4">
    <source>
        <dbReference type="Google" id="ProtNLM"/>
    </source>
</evidence>
<evidence type="ECO:0000256" key="1">
    <source>
        <dbReference type="SAM" id="SignalP"/>
    </source>
</evidence>
<dbReference type="RefSeq" id="WP_138689247.1">
    <property type="nucleotide sequence ID" value="NZ_JBHSAZ010000044.1"/>
</dbReference>
<dbReference type="EMBL" id="VCKX01000020">
    <property type="protein sequence ID" value="TMR36967.1"/>
    <property type="molecule type" value="Genomic_DNA"/>
</dbReference>
<comment type="caution">
    <text evidence="2">The sequence shown here is derived from an EMBL/GenBank/DDBJ whole genome shotgun (WGS) entry which is preliminary data.</text>
</comment>
<feature type="chain" id="PRO_5024272409" description="WD40 repeat domain-containing protein" evidence="1">
    <location>
        <begin position="21"/>
        <end position="375"/>
    </location>
</feature>
<accession>A0A5S4GVH5</accession>
<proteinExistence type="predicted"/>
<feature type="signal peptide" evidence="1">
    <location>
        <begin position="1"/>
        <end position="20"/>
    </location>
</feature>
<reference evidence="2 3" key="1">
    <citation type="submission" date="2019-05" db="EMBL/GenBank/DDBJ databases">
        <title>Draft genome sequence of Nonomuraea zeae DSM 100528.</title>
        <authorList>
            <person name="Saricaoglu S."/>
            <person name="Isik K."/>
        </authorList>
    </citation>
    <scope>NUCLEOTIDE SEQUENCE [LARGE SCALE GENOMIC DNA]</scope>
    <source>
        <strain evidence="2 3">DSM 100528</strain>
    </source>
</reference>
<dbReference type="OrthoDB" id="3515089at2"/>
<dbReference type="Proteomes" id="UP000306628">
    <property type="component" value="Unassembled WGS sequence"/>
</dbReference>
<evidence type="ECO:0000313" key="2">
    <source>
        <dbReference type="EMBL" id="TMR36967.1"/>
    </source>
</evidence>
<sequence>MRITCLLAGACLLATFVASSESDEQWEPVTGLEFKSEASLSALLAFGRDQVWVGGSGDGKPLLARWDGARWIKKHLAGEYTVDTIAGTGPADLWIASAGEDPSTGDGVASQVFRWDGSRWRDSSWFSAANLAVHGIAVDGDRVTLAGSDNDRPSSVMWDGRQAVLVGGRPGLFGSVAAQAGQVWIAGAKPEESCKQAFPAIWHRARPGAPFEEVALPAVPDGYLNAIAVRGPSDVWAVGAAGWAGERGYTIGADPEVFCPGQGGGLESKASAATSPPSQLLPLVMHGDGKAWRQMKLPSWQGTLLDVAVSPRTGVWVAGADFARAGEVMILHYDGVWTREYVRTGDLYGLELAVVDGVPWIAGGVQRPFVMRRSR</sequence>
<protein>
    <recommendedName>
        <fullName evidence="4">WD40 repeat domain-containing protein</fullName>
    </recommendedName>
</protein>
<dbReference type="AlphaFoldDB" id="A0A5S4GVH5"/>